<dbReference type="SUPFAM" id="SSF52096">
    <property type="entry name" value="ClpP/crotonase"/>
    <property type="match status" value="1"/>
</dbReference>
<dbReference type="InterPro" id="IPR001753">
    <property type="entry name" value="Enoyl-CoA_hydra/iso"/>
</dbReference>
<keyword evidence="4" id="KW-0443">Lipid metabolism</keyword>
<dbReference type="Gene3D" id="3.90.226.10">
    <property type="entry name" value="2-enoyl-CoA Hydratase, Chain A, domain 1"/>
    <property type="match status" value="1"/>
</dbReference>
<dbReference type="InterPro" id="IPR029045">
    <property type="entry name" value="ClpP/crotonase-like_dom_sf"/>
</dbReference>
<dbReference type="Pfam" id="PF00378">
    <property type="entry name" value="ECH_1"/>
    <property type="match status" value="1"/>
</dbReference>
<comment type="similarity">
    <text evidence="2">Belongs to the enoyl-CoA hydratase/isomerase family.</text>
</comment>
<evidence type="ECO:0000256" key="2">
    <source>
        <dbReference type="ARBA" id="ARBA00005254"/>
    </source>
</evidence>
<proteinExistence type="inferred from homology"/>
<comment type="caution">
    <text evidence="6">The sequence shown here is derived from an EMBL/GenBank/DDBJ whole genome shotgun (WGS) entry which is preliminary data.</text>
</comment>
<protein>
    <submittedName>
        <fullName evidence="6">Uncharacterized protein</fullName>
    </submittedName>
</protein>
<evidence type="ECO:0000313" key="6">
    <source>
        <dbReference type="EMBL" id="KAH0449014.1"/>
    </source>
</evidence>
<dbReference type="Proteomes" id="UP000775213">
    <property type="component" value="Unassembled WGS sequence"/>
</dbReference>
<dbReference type="PANTHER" id="PTHR43149:SF1">
    <property type="entry name" value="DELTA(3,5)-DELTA(2,4)-DIENOYL-COA ISOMERASE, MITOCHONDRIAL"/>
    <property type="match status" value="1"/>
</dbReference>
<dbReference type="GO" id="GO:0006631">
    <property type="term" value="P:fatty acid metabolic process"/>
    <property type="evidence" value="ECO:0007669"/>
    <property type="project" value="UniProtKB-KW"/>
</dbReference>
<dbReference type="GO" id="GO:0005777">
    <property type="term" value="C:peroxisome"/>
    <property type="evidence" value="ECO:0007669"/>
    <property type="project" value="TreeGrafter"/>
</dbReference>
<sequence>MAASDLEIRAAEDELQRGFQTLEVVQKDPAIPVYHIYLNRAAQRNALTVPFFSELPRALSLLSVLPSARALVLAARGTHFCSGIDLEALRSLTPSSSPSPSPSPSAAADLLRGRILSLQAAISSLERFRKPVVAAIQGACVGGGVDLAAACDIRCCSDDAFFSVKEVDLALAADLGSLQRLPHIIGYGNAVELALTCRRVSASEAKAMGLVSRVFPSPSALEEGVDQLAKGLAEKSSVAVMGTKAVLLKSRDQKVDEGLDYVATWNSAMLMSPDLEEAIAAHIQKLKPNPTFHLHVEKVPPMLILNSSFSNLTSKHLFLYIKHNIFSRPNQFKLKQVLF</sequence>
<dbReference type="PANTHER" id="PTHR43149">
    <property type="entry name" value="ENOYL-COA HYDRATASE"/>
    <property type="match status" value="1"/>
</dbReference>
<keyword evidence="3" id="KW-0276">Fatty acid metabolism</keyword>
<keyword evidence="7" id="KW-1185">Reference proteome</keyword>
<dbReference type="InterPro" id="IPR014748">
    <property type="entry name" value="Enoyl-CoA_hydra_C"/>
</dbReference>
<dbReference type="EMBL" id="JAGFBR010000019">
    <property type="protein sequence ID" value="KAH0449014.1"/>
    <property type="molecule type" value="Genomic_DNA"/>
</dbReference>
<dbReference type="GO" id="GO:0051750">
    <property type="term" value="F:delta(3,5)-delta(2,4)-dienoyl-CoA isomerase activity"/>
    <property type="evidence" value="ECO:0007669"/>
    <property type="project" value="TreeGrafter"/>
</dbReference>
<evidence type="ECO:0000256" key="5">
    <source>
        <dbReference type="ARBA" id="ARBA00023235"/>
    </source>
</evidence>
<dbReference type="InterPro" id="IPR045002">
    <property type="entry name" value="Ech1-like"/>
</dbReference>
<keyword evidence="5" id="KW-0413">Isomerase</keyword>
<name>A0AAV7G017_DENCH</name>
<evidence type="ECO:0000256" key="1">
    <source>
        <dbReference type="ARBA" id="ARBA00005005"/>
    </source>
</evidence>
<accession>A0AAV7G017</accession>
<evidence type="ECO:0000313" key="7">
    <source>
        <dbReference type="Proteomes" id="UP000775213"/>
    </source>
</evidence>
<organism evidence="6 7">
    <name type="scientific">Dendrobium chrysotoxum</name>
    <name type="common">Orchid</name>
    <dbReference type="NCBI Taxonomy" id="161865"/>
    <lineage>
        <taxon>Eukaryota</taxon>
        <taxon>Viridiplantae</taxon>
        <taxon>Streptophyta</taxon>
        <taxon>Embryophyta</taxon>
        <taxon>Tracheophyta</taxon>
        <taxon>Spermatophyta</taxon>
        <taxon>Magnoliopsida</taxon>
        <taxon>Liliopsida</taxon>
        <taxon>Asparagales</taxon>
        <taxon>Orchidaceae</taxon>
        <taxon>Epidendroideae</taxon>
        <taxon>Malaxideae</taxon>
        <taxon>Dendrobiinae</taxon>
        <taxon>Dendrobium</taxon>
    </lineage>
</organism>
<evidence type="ECO:0000256" key="3">
    <source>
        <dbReference type="ARBA" id="ARBA00022832"/>
    </source>
</evidence>
<dbReference type="FunFam" id="1.10.12.10:FF:000004">
    <property type="entry name" value="Delta3,5-delta2,4-dienoyl-CoA isomerase"/>
    <property type="match status" value="1"/>
</dbReference>
<dbReference type="Gene3D" id="1.10.12.10">
    <property type="entry name" value="Lyase 2-enoyl-coa Hydratase, Chain A, domain 2"/>
    <property type="match status" value="1"/>
</dbReference>
<dbReference type="CDD" id="cd06558">
    <property type="entry name" value="crotonase-like"/>
    <property type="match status" value="1"/>
</dbReference>
<comment type="pathway">
    <text evidence="1">Lipid metabolism; fatty acid beta-oxidation.</text>
</comment>
<reference evidence="6 7" key="1">
    <citation type="journal article" date="2021" name="Hortic Res">
        <title>Chromosome-scale assembly of the Dendrobium chrysotoxum genome enhances the understanding of orchid evolution.</title>
        <authorList>
            <person name="Zhang Y."/>
            <person name="Zhang G.Q."/>
            <person name="Zhang D."/>
            <person name="Liu X.D."/>
            <person name="Xu X.Y."/>
            <person name="Sun W.H."/>
            <person name="Yu X."/>
            <person name="Zhu X."/>
            <person name="Wang Z.W."/>
            <person name="Zhao X."/>
            <person name="Zhong W.Y."/>
            <person name="Chen H."/>
            <person name="Yin W.L."/>
            <person name="Huang T."/>
            <person name="Niu S.C."/>
            <person name="Liu Z.J."/>
        </authorList>
    </citation>
    <scope>NUCLEOTIDE SEQUENCE [LARGE SCALE GENOMIC DNA]</scope>
    <source>
        <strain evidence="6">Lindl</strain>
    </source>
</reference>
<dbReference type="AlphaFoldDB" id="A0AAV7G017"/>
<evidence type="ECO:0000256" key="4">
    <source>
        <dbReference type="ARBA" id="ARBA00023098"/>
    </source>
</evidence>
<gene>
    <name evidence="6" type="ORF">IEQ34_022814</name>
</gene>